<gene>
    <name evidence="1" type="ORF">NQ318_023644</name>
</gene>
<evidence type="ECO:0000313" key="2">
    <source>
        <dbReference type="Proteomes" id="UP001162162"/>
    </source>
</evidence>
<dbReference type="Proteomes" id="UP001162162">
    <property type="component" value="Unassembled WGS sequence"/>
</dbReference>
<dbReference type="AlphaFoldDB" id="A0AAV8YQ03"/>
<name>A0AAV8YQ03_9CUCU</name>
<sequence>MIKQEIWSEVYNSADIDNSTYTFIKKLKANIEKRVNKIKYLGVYIDSHLKWEEQVLYVMKKLRIISYKFKNLSNILQIKYLRILYYALVESHLTYGLIAWGSATMISLNNLQKIQKCILKTMYKKPRTYPSEHIYRETDILNLCQLYAMSVLVMQYKEKNEQSQIQHAYNTRYKTEAIIVPRAEKTKIQKKFYLPRS</sequence>
<dbReference type="EMBL" id="JAPWTK010000056">
    <property type="protein sequence ID" value="KAJ8953520.1"/>
    <property type="molecule type" value="Genomic_DNA"/>
</dbReference>
<accession>A0AAV8YQ03</accession>
<evidence type="ECO:0008006" key="3">
    <source>
        <dbReference type="Google" id="ProtNLM"/>
    </source>
</evidence>
<proteinExistence type="predicted"/>
<organism evidence="1 2">
    <name type="scientific">Aromia moschata</name>
    <dbReference type="NCBI Taxonomy" id="1265417"/>
    <lineage>
        <taxon>Eukaryota</taxon>
        <taxon>Metazoa</taxon>
        <taxon>Ecdysozoa</taxon>
        <taxon>Arthropoda</taxon>
        <taxon>Hexapoda</taxon>
        <taxon>Insecta</taxon>
        <taxon>Pterygota</taxon>
        <taxon>Neoptera</taxon>
        <taxon>Endopterygota</taxon>
        <taxon>Coleoptera</taxon>
        <taxon>Polyphaga</taxon>
        <taxon>Cucujiformia</taxon>
        <taxon>Chrysomeloidea</taxon>
        <taxon>Cerambycidae</taxon>
        <taxon>Cerambycinae</taxon>
        <taxon>Callichromatini</taxon>
        <taxon>Aromia</taxon>
    </lineage>
</organism>
<protein>
    <recommendedName>
        <fullName evidence="3">Reverse transcriptase N-terminal domain-containing protein</fullName>
    </recommendedName>
</protein>
<evidence type="ECO:0000313" key="1">
    <source>
        <dbReference type="EMBL" id="KAJ8953520.1"/>
    </source>
</evidence>
<keyword evidence="2" id="KW-1185">Reference proteome</keyword>
<reference evidence="1" key="1">
    <citation type="journal article" date="2023" name="Insect Mol. Biol.">
        <title>Genome sequencing provides insights into the evolution of gene families encoding plant cell wall-degrading enzymes in longhorned beetles.</title>
        <authorList>
            <person name="Shin N.R."/>
            <person name="Okamura Y."/>
            <person name="Kirsch R."/>
            <person name="Pauchet Y."/>
        </authorList>
    </citation>
    <scope>NUCLEOTIDE SEQUENCE</scope>
    <source>
        <strain evidence="1">AMC_N1</strain>
    </source>
</reference>
<comment type="caution">
    <text evidence="1">The sequence shown here is derived from an EMBL/GenBank/DDBJ whole genome shotgun (WGS) entry which is preliminary data.</text>
</comment>